<feature type="compositionally biased region" description="Basic and acidic residues" evidence="3">
    <location>
        <begin position="87"/>
        <end position="113"/>
    </location>
</feature>
<dbReference type="InterPro" id="IPR052240">
    <property type="entry name" value="SAP_domain_ribonucleoprotein"/>
</dbReference>
<feature type="region of interest" description="Disordered" evidence="3">
    <location>
        <begin position="24"/>
        <end position="146"/>
    </location>
</feature>
<accession>S9X836</accession>
<dbReference type="SMART" id="SM00513">
    <property type="entry name" value="SAP"/>
    <property type="match status" value="1"/>
</dbReference>
<protein>
    <submittedName>
        <fullName evidence="5">RNA binding protein</fullName>
    </submittedName>
</protein>
<dbReference type="EMBL" id="KE546994">
    <property type="protein sequence ID" value="EPY49896.1"/>
    <property type="molecule type" value="Genomic_DNA"/>
</dbReference>
<dbReference type="PANTHER" id="PTHR46551">
    <property type="entry name" value="SAP DOMAIN-CONTAINING RIBONUCLEOPROTEIN"/>
    <property type="match status" value="1"/>
</dbReference>
<keyword evidence="1" id="KW-0597">Phosphoprotein</keyword>
<evidence type="ECO:0000313" key="6">
    <source>
        <dbReference type="Proteomes" id="UP000015464"/>
    </source>
</evidence>
<dbReference type="eggNOG" id="KOG4259">
    <property type="taxonomic scope" value="Eukaryota"/>
</dbReference>
<proteinExistence type="inferred from homology"/>
<dbReference type="Proteomes" id="UP000015464">
    <property type="component" value="Unassembled WGS sequence"/>
</dbReference>
<dbReference type="PANTHER" id="PTHR46551:SF1">
    <property type="entry name" value="SAP DOMAIN-CONTAINING RIBONUCLEOPROTEIN"/>
    <property type="match status" value="1"/>
</dbReference>
<keyword evidence="6" id="KW-1185">Reference proteome</keyword>
<organism evidence="5 6">
    <name type="scientific">Schizosaccharomyces cryophilus (strain OY26 / ATCC MYA-4695 / CBS 11777 / NBRC 106824 / NRRL Y48691)</name>
    <name type="common">Fission yeast</name>
    <dbReference type="NCBI Taxonomy" id="653667"/>
    <lineage>
        <taxon>Eukaryota</taxon>
        <taxon>Fungi</taxon>
        <taxon>Dikarya</taxon>
        <taxon>Ascomycota</taxon>
        <taxon>Taphrinomycotina</taxon>
        <taxon>Schizosaccharomycetes</taxon>
        <taxon>Schizosaccharomycetales</taxon>
        <taxon>Schizosaccharomycetaceae</taxon>
        <taxon>Schizosaccharomyces</taxon>
    </lineage>
</organism>
<dbReference type="OMA" id="ETPTKKH"/>
<dbReference type="SUPFAM" id="SSF68906">
    <property type="entry name" value="SAP domain"/>
    <property type="match status" value="1"/>
</dbReference>
<dbReference type="OrthoDB" id="445357at2759"/>
<dbReference type="InterPro" id="IPR003034">
    <property type="entry name" value="SAP_dom"/>
</dbReference>
<evidence type="ECO:0000256" key="3">
    <source>
        <dbReference type="SAM" id="MobiDB-lite"/>
    </source>
</evidence>
<feature type="compositionally biased region" description="Basic residues" evidence="3">
    <location>
        <begin position="197"/>
        <end position="211"/>
    </location>
</feature>
<comment type="similarity">
    <text evidence="2">Belongs to the SAP domain-containing ribonucleoprotein family.</text>
</comment>
<feature type="region of interest" description="Disordered" evidence="3">
    <location>
        <begin position="178"/>
        <end position="249"/>
    </location>
</feature>
<reference evidence="5 6" key="1">
    <citation type="journal article" date="2011" name="Science">
        <title>Comparative functional genomics of the fission yeasts.</title>
        <authorList>
            <person name="Rhind N."/>
            <person name="Chen Z."/>
            <person name="Yassour M."/>
            <person name="Thompson D.A."/>
            <person name="Haas B.J."/>
            <person name="Habib N."/>
            <person name="Wapinski I."/>
            <person name="Roy S."/>
            <person name="Lin M.F."/>
            <person name="Heiman D.I."/>
            <person name="Young S.K."/>
            <person name="Furuya K."/>
            <person name="Guo Y."/>
            <person name="Pidoux A."/>
            <person name="Chen H.M."/>
            <person name="Robbertse B."/>
            <person name="Goldberg J.M."/>
            <person name="Aoki K."/>
            <person name="Bayne E.H."/>
            <person name="Berlin A.M."/>
            <person name="Desjardins C.A."/>
            <person name="Dobbs E."/>
            <person name="Dukaj L."/>
            <person name="Fan L."/>
            <person name="FitzGerald M.G."/>
            <person name="French C."/>
            <person name="Gujja S."/>
            <person name="Hansen K."/>
            <person name="Keifenheim D."/>
            <person name="Levin J.Z."/>
            <person name="Mosher R.A."/>
            <person name="Mueller C.A."/>
            <person name="Pfiffner J."/>
            <person name="Priest M."/>
            <person name="Russ C."/>
            <person name="Smialowska A."/>
            <person name="Swoboda P."/>
            <person name="Sykes S.M."/>
            <person name="Vaughn M."/>
            <person name="Vengrova S."/>
            <person name="Yoder R."/>
            <person name="Zeng Q."/>
            <person name="Allshire R."/>
            <person name="Baulcombe D."/>
            <person name="Birren B.W."/>
            <person name="Brown W."/>
            <person name="Ekwall K."/>
            <person name="Kellis M."/>
            <person name="Leatherwood J."/>
            <person name="Levin H."/>
            <person name="Margalit H."/>
            <person name="Martienssen R."/>
            <person name="Nieduszynski C.A."/>
            <person name="Spatafora J.W."/>
            <person name="Friedman N."/>
            <person name="Dalgaard J.Z."/>
            <person name="Baumann P."/>
            <person name="Niki H."/>
            <person name="Regev A."/>
            <person name="Nusbaum C."/>
        </authorList>
    </citation>
    <scope>NUCLEOTIDE SEQUENCE [LARGE SCALE GENOMIC DNA]</scope>
    <source>
        <strain evidence="6">OY26 / ATCC MYA-4695 / CBS 11777 / NBRC 106824 / NRRL Y48691</strain>
    </source>
</reference>
<dbReference type="GO" id="GO:0005634">
    <property type="term" value="C:nucleus"/>
    <property type="evidence" value="ECO:0007669"/>
    <property type="project" value="TreeGrafter"/>
</dbReference>
<dbReference type="GO" id="GO:0016973">
    <property type="term" value="P:poly(A)+ mRNA export from nucleus"/>
    <property type="evidence" value="ECO:0007669"/>
    <property type="project" value="TreeGrafter"/>
</dbReference>
<dbReference type="Gene3D" id="1.10.720.30">
    <property type="entry name" value="SAP domain"/>
    <property type="match status" value="1"/>
</dbReference>
<sequence>MSRLIYVPPTTSTLFVADLREKLSEKGLSTNGNKNELVARLTSSEEGKFEATNEGSNKNAATDLGDLAPPEDDIDWGDMDNDAAVEESSKPSEEAPKTEGEPAKVESNEEQQKVEPATSEPSEKPENTTEESTTKDSQDSQDSEILLAEQAKLVERAKRFGLPIDDDKIKKAARANRFGVQTAPLAEQKNEEQDRSHKGRLDKRGKQKFRQQHQNQQAGQKRKGSILEDPVEAEKAKKRAERFSTPAKN</sequence>
<dbReference type="STRING" id="653667.S9X836"/>
<dbReference type="AlphaFoldDB" id="S9X836"/>
<gene>
    <name evidence="5" type="ORF">SPOG_03366</name>
</gene>
<evidence type="ECO:0000256" key="1">
    <source>
        <dbReference type="ARBA" id="ARBA00022553"/>
    </source>
</evidence>
<feature type="compositionally biased region" description="Basic and acidic residues" evidence="3">
    <location>
        <begin position="121"/>
        <end position="138"/>
    </location>
</feature>
<feature type="domain" description="SAP" evidence="4">
    <location>
        <begin position="11"/>
        <end position="45"/>
    </location>
</feature>
<evidence type="ECO:0000256" key="2">
    <source>
        <dbReference type="ARBA" id="ARBA00046328"/>
    </source>
</evidence>
<dbReference type="PROSITE" id="PS50800">
    <property type="entry name" value="SAP"/>
    <property type="match status" value="1"/>
</dbReference>
<feature type="compositionally biased region" description="Acidic residues" evidence="3">
    <location>
        <begin position="69"/>
        <end position="85"/>
    </location>
</feature>
<evidence type="ECO:0000313" key="5">
    <source>
        <dbReference type="EMBL" id="EPY49896.1"/>
    </source>
</evidence>
<dbReference type="Pfam" id="PF02037">
    <property type="entry name" value="SAP"/>
    <property type="match status" value="1"/>
</dbReference>
<dbReference type="RefSeq" id="XP_013025234.1">
    <property type="nucleotide sequence ID" value="XM_013169780.1"/>
</dbReference>
<dbReference type="GeneID" id="25037683"/>
<dbReference type="HOGENOM" id="CLU_1129636_0_0_1"/>
<dbReference type="InterPro" id="IPR036361">
    <property type="entry name" value="SAP_dom_sf"/>
</dbReference>
<name>S9X836_SCHCR</name>
<evidence type="ECO:0000259" key="4">
    <source>
        <dbReference type="PROSITE" id="PS50800"/>
    </source>
</evidence>